<dbReference type="PANTHER" id="PTHR46558:SF11">
    <property type="entry name" value="HTH-TYPE TRANSCRIPTIONAL REGULATOR XRE"/>
    <property type="match status" value="1"/>
</dbReference>
<dbReference type="InterPro" id="IPR001387">
    <property type="entry name" value="Cro/C1-type_HTH"/>
</dbReference>
<evidence type="ECO:0000313" key="4">
    <source>
        <dbReference type="Proteomes" id="UP001610063"/>
    </source>
</evidence>
<dbReference type="SMART" id="SM00530">
    <property type="entry name" value="HTH_XRE"/>
    <property type="match status" value="1"/>
</dbReference>
<sequence>MTEFGLKNTIKVERAKKNMTQAELALKVGVSRKTINTIETGKFIPSTITAIRIARAFDLEIEQIFELVSNE</sequence>
<comment type="caution">
    <text evidence="3">The sequence shown here is derived from an EMBL/GenBank/DDBJ whole genome shotgun (WGS) entry which is preliminary data.</text>
</comment>
<dbReference type="InterPro" id="IPR010982">
    <property type="entry name" value="Lambda_DNA-bd_dom_sf"/>
</dbReference>
<keyword evidence="4" id="KW-1185">Reference proteome</keyword>
<protein>
    <submittedName>
        <fullName evidence="3">Helix-turn-helix transcriptional regulator</fullName>
    </submittedName>
</protein>
<dbReference type="Pfam" id="PF01381">
    <property type="entry name" value="HTH_3"/>
    <property type="match status" value="1"/>
</dbReference>
<accession>A0ABW7N8I5</accession>
<organism evidence="3 4">
    <name type="scientific">Marinoscillum luteum</name>
    <dbReference type="NCBI Taxonomy" id="861051"/>
    <lineage>
        <taxon>Bacteria</taxon>
        <taxon>Pseudomonadati</taxon>
        <taxon>Bacteroidota</taxon>
        <taxon>Cytophagia</taxon>
        <taxon>Cytophagales</taxon>
        <taxon>Reichenbachiellaceae</taxon>
        <taxon>Marinoscillum</taxon>
    </lineage>
</organism>
<gene>
    <name evidence="3" type="ORF">ACHKAR_09360</name>
</gene>
<name>A0ABW7N8I5_9BACT</name>
<dbReference type="SUPFAM" id="SSF47413">
    <property type="entry name" value="lambda repressor-like DNA-binding domains"/>
    <property type="match status" value="1"/>
</dbReference>
<feature type="domain" description="HTH cro/C1-type" evidence="2">
    <location>
        <begin position="10"/>
        <end position="64"/>
    </location>
</feature>
<dbReference type="PROSITE" id="PS50943">
    <property type="entry name" value="HTH_CROC1"/>
    <property type="match status" value="1"/>
</dbReference>
<dbReference type="EMBL" id="JBIPKE010000015">
    <property type="protein sequence ID" value="MFH6983646.1"/>
    <property type="molecule type" value="Genomic_DNA"/>
</dbReference>
<evidence type="ECO:0000256" key="1">
    <source>
        <dbReference type="ARBA" id="ARBA00023125"/>
    </source>
</evidence>
<evidence type="ECO:0000259" key="2">
    <source>
        <dbReference type="PROSITE" id="PS50943"/>
    </source>
</evidence>
<dbReference type="PANTHER" id="PTHR46558">
    <property type="entry name" value="TRACRIPTIONAL REGULATORY PROTEIN-RELATED-RELATED"/>
    <property type="match status" value="1"/>
</dbReference>
<dbReference type="Gene3D" id="1.10.260.40">
    <property type="entry name" value="lambda repressor-like DNA-binding domains"/>
    <property type="match status" value="1"/>
</dbReference>
<dbReference type="CDD" id="cd00093">
    <property type="entry name" value="HTH_XRE"/>
    <property type="match status" value="1"/>
</dbReference>
<keyword evidence="1" id="KW-0238">DNA-binding</keyword>
<reference evidence="3 4" key="1">
    <citation type="journal article" date="2013" name="Int. J. Syst. Evol. Microbiol.">
        <title>Marinoscillum luteum sp. nov., isolated from marine sediment.</title>
        <authorList>
            <person name="Cha I.T."/>
            <person name="Park S.J."/>
            <person name="Kim S.J."/>
            <person name="Kim J.G."/>
            <person name="Jung M.Y."/>
            <person name="Shin K.S."/>
            <person name="Kwon K.K."/>
            <person name="Yang S.H."/>
            <person name="Seo Y.S."/>
            <person name="Rhee S.K."/>
        </authorList>
    </citation>
    <scope>NUCLEOTIDE SEQUENCE [LARGE SCALE GENOMIC DNA]</scope>
    <source>
        <strain evidence="3 4">KCTC 23939</strain>
    </source>
</reference>
<dbReference type="RefSeq" id="WP_395417192.1">
    <property type="nucleotide sequence ID" value="NZ_JBIPKE010000015.1"/>
</dbReference>
<evidence type="ECO:0000313" key="3">
    <source>
        <dbReference type="EMBL" id="MFH6983646.1"/>
    </source>
</evidence>
<proteinExistence type="predicted"/>
<dbReference type="Proteomes" id="UP001610063">
    <property type="component" value="Unassembled WGS sequence"/>
</dbReference>